<reference evidence="3 4" key="1">
    <citation type="submission" date="2016-07" db="EMBL/GenBank/DDBJ databases">
        <title>Draft genome sequence of Prauserella sp. YIM 121212, isolated from alkaline soil.</title>
        <authorList>
            <person name="Ruckert C."/>
            <person name="Albersmeier A."/>
            <person name="Jiang C.-L."/>
            <person name="Jiang Y."/>
            <person name="Kalinowski J."/>
            <person name="Schneider O."/>
            <person name="Winkler A."/>
            <person name="Zotchev S.B."/>
        </authorList>
    </citation>
    <scope>NUCLEOTIDE SEQUENCE [LARGE SCALE GENOMIC DNA]</scope>
    <source>
        <strain evidence="3 4">YIM 121212</strain>
    </source>
</reference>
<evidence type="ECO:0000259" key="2">
    <source>
        <dbReference type="SMART" id="SM00858"/>
    </source>
</evidence>
<name>A0A318LL04_9PSEU</name>
<dbReference type="CDD" id="cd11613">
    <property type="entry name" value="SAF_AH_GD"/>
    <property type="match status" value="1"/>
</dbReference>
<gene>
    <name evidence="3" type="ORF">BA062_17835</name>
</gene>
<comment type="caution">
    <text evidence="3">The sequence shown here is derived from an EMBL/GenBank/DDBJ whole genome shotgun (WGS) entry which is preliminary data.</text>
</comment>
<sequence>MAQATGLPGYLAHHDGDLVAVAVRDLEPGPVEGGYLRGPENVTIELLEPVPLGHKLALTDIAEGQDVIEYGHRVGIATADIPKGGYVHVHNVRSARWQNSVA</sequence>
<dbReference type="EMBL" id="MASU01000006">
    <property type="protein sequence ID" value="PXY34058.1"/>
    <property type="molecule type" value="Genomic_DNA"/>
</dbReference>
<dbReference type="Gene3D" id="2.30.130.110">
    <property type="match status" value="1"/>
</dbReference>
<keyword evidence="4" id="KW-1185">Reference proteome</keyword>
<dbReference type="GO" id="GO:0019698">
    <property type="term" value="P:D-galacturonate catabolic process"/>
    <property type="evidence" value="ECO:0007669"/>
    <property type="project" value="TreeGrafter"/>
</dbReference>
<feature type="domain" description="SAF" evidence="2">
    <location>
        <begin position="17"/>
        <end position="93"/>
    </location>
</feature>
<evidence type="ECO:0000313" key="4">
    <source>
        <dbReference type="Proteomes" id="UP000247892"/>
    </source>
</evidence>
<dbReference type="PANTHER" id="PTHR30536">
    <property type="entry name" value="ALTRONATE/GALACTARATE DEHYDRATASE"/>
    <property type="match status" value="1"/>
</dbReference>
<dbReference type="OrthoDB" id="9804574at2"/>
<evidence type="ECO:0000256" key="1">
    <source>
        <dbReference type="ARBA" id="ARBA00023239"/>
    </source>
</evidence>
<dbReference type="InterPro" id="IPR044144">
    <property type="entry name" value="SAF_UxaA/GarD"/>
</dbReference>
<keyword evidence="1" id="KW-0456">Lyase</keyword>
<dbReference type="GO" id="GO:0016829">
    <property type="term" value="F:lyase activity"/>
    <property type="evidence" value="ECO:0007669"/>
    <property type="project" value="UniProtKB-KW"/>
</dbReference>
<accession>A0A318LL04</accession>
<dbReference type="RefSeq" id="WP_110338130.1">
    <property type="nucleotide sequence ID" value="NZ_JBHVKT010000010.1"/>
</dbReference>
<dbReference type="Proteomes" id="UP000247892">
    <property type="component" value="Unassembled WGS sequence"/>
</dbReference>
<dbReference type="AlphaFoldDB" id="A0A318LL04"/>
<protein>
    <recommendedName>
        <fullName evidence="2">SAF domain-containing protein</fullName>
    </recommendedName>
</protein>
<evidence type="ECO:0000313" key="3">
    <source>
        <dbReference type="EMBL" id="PXY34058.1"/>
    </source>
</evidence>
<organism evidence="3 4">
    <name type="scientific">Prauserella flavalba</name>
    <dbReference type="NCBI Taxonomy" id="1477506"/>
    <lineage>
        <taxon>Bacteria</taxon>
        <taxon>Bacillati</taxon>
        <taxon>Actinomycetota</taxon>
        <taxon>Actinomycetes</taxon>
        <taxon>Pseudonocardiales</taxon>
        <taxon>Pseudonocardiaceae</taxon>
        <taxon>Prauserella</taxon>
    </lineage>
</organism>
<dbReference type="SMART" id="SM00858">
    <property type="entry name" value="SAF"/>
    <property type="match status" value="1"/>
</dbReference>
<dbReference type="PANTHER" id="PTHR30536:SF5">
    <property type="entry name" value="ALTRONATE DEHYDRATASE"/>
    <property type="match status" value="1"/>
</dbReference>
<dbReference type="InterPro" id="IPR052172">
    <property type="entry name" value="UxaA_altronate/galactarate_dh"/>
</dbReference>
<dbReference type="InterPro" id="IPR013974">
    <property type="entry name" value="SAF"/>
</dbReference>
<proteinExistence type="predicted"/>